<keyword evidence="7" id="KW-1185">Reference proteome</keyword>
<evidence type="ECO:0000313" key="7">
    <source>
        <dbReference type="Proteomes" id="UP000204391"/>
    </source>
</evidence>
<sequence>MFFYMGLFLLVIAVSLDGFGVGVTYGIRKIRVPFFALIIIMLCSGIIVLVSMTVGTYLSTFIEPVIAEGLGGAILIAIGFYCLLNVVRTKISDQSFMKNQNKIREANRMEKYKTVLTKPQHADLDHSGSISAAEALLLGSALALDAFGAGIGAAMLGYSPIVTSILIALMSGLFVYSGIHAGIFLSTNKSMQKVTLLPPLFLIALGIFNIL</sequence>
<protein>
    <submittedName>
        <fullName evidence="6">Sporulation membrane protein YtaF</fullName>
    </submittedName>
</protein>
<dbReference type="InterPro" id="IPR003810">
    <property type="entry name" value="Mntp/YtaF"/>
</dbReference>
<feature type="transmembrane region" description="Helical" evidence="5">
    <location>
        <begin position="161"/>
        <end position="185"/>
    </location>
</feature>
<evidence type="ECO:0000256" key="2">
    <source>
        <dbReference type="ARBA" id="ARBA00022692"/>
    </source>
</evidence>
<feature type="transmembrane region" description="Helical" evidence="5">
    <location>
        <begin position="135"/>
        <end position="155"/>
    </location>
</feature>
<organism evidence="6 7">
    <name type="scientific">Virgibacillus necropolis</name>
    <dbReference type="NCBI Taxonomy" id="163877"/>
    <lineage>
        <taxon>Bacteria</taxon>
        <taxon>Bacillati</taxon>
        <taxon>Bacillota</taxon>
        <taxon>Bacilli</taxon>
        <taxon>Bacillales</taxon>
        <taxon>Bacillaceae</taxon>
        <taxon>Virgibacillus</taxon>
    </lineage>
</organism>
<dbReference type="PANTHER" id="PTHR35529">
    <property type="entry name" value="MANGANESE EFFLUX PUMP MNTP-RELATED"/>
    <property type="match status" value="1"/>
</dbReference>
<keyword evidence="3 5" id="KW-1133">Transmembrane helix</keyword>
<dbReference type="InterPro" id="IPR014205">
    <property type="entry name" value="Spore_YtaF"/>
</dbReference>
<feature type="transmembrane region" description="Helical" evidence="5">
    <location>
        <begin position="65"/>
        <end position="87"/>
    </location>
</feature>
<dbReference type="RefSeq" id="WP_089531497.1">
    <property type="nucleotide sequence ID" value="NZ_CP022437.1"/>
</dbReference>
<dbReference type="Pfam" id="PF02659">
    <property type="entry name" value="Mntp"/>
    <property type="match status" value="2"/>
</dbReference>
<proteinExistence type="predicted"/>
<gene>
    <name evidence="6" type="primary">ytaF</name>
    <name evidence="6" type="ORF">CFK40_06245</name>
</gene>
<feature type="transmembrane region" description="Helical" evidence="5">
    <location>
        <begin position="6"/>
        <end position="27"/>
    </location>
</feature>
<evidence type="ECO:0000256" key="1">
    <source>
        <dbReference type="ARBA" id="ARBA00022475"/>
    </source>
</evidence>
<dbReference type="AlphaFoldDB" id="A0A221MAG0"/>
<accession>A0A221MAG0</accession>
<reference evidence="6 7" key="1">
    <citation type="journal article" date="2003" name="Int. J. Syst. Evol. Microbiol.">
        <title>Virgibacillus carmonensis sp. nov., Virgibacillus necropolis sp. nov. and Virgibacillus picturae sp. nov., three novel species isolated from deteriorated mural paintings, transfer of the species of the genus salibacillus to Virgibacillus, as Virgibacillus marismortui comb. nov. and Virgibacillus salexigens comb. nov., and emended description of the genus Virgibacillus.</title>
        <authorList>
            <person name="Heyrman J."/>
            <person name="Logan N.A."/>
            <person name="Busse H.J."/>
            <person name="Balcaen A."/>
            <person name="Lebbe L."/>
            <person name="Rodriguez-Diaz M."/>
            <person name="Swings J."/>
            <person name="De Vos P."/>
        </authorList>
    </citation>
    <scope>NUCLEOTIDE SEQUENCE [LARGE SCALE GENOMIC DNA]</scope>
    <source>
        <strain evidence="6 7">LMG 19488</strain>
    </source>
</reference>
<feature type="transmembrane region" description="Helical" evidence="5">
    <location>
        <begin position="34"/>
        <end position="59"/>
    </location>
</feature>
<keyword evidence="1" id="KW-1003">Cell membrane</keyword>
<name>A0A221MAG0_9BACI</name>
<keyword evidence="2 5" id="KW-0812">Transmembrane</keyword>
<keyword evidence="4 5" id="KW-0472">Membrane</keyword>
<dbReference type="NCBIfam" id="TIGR02840">
    <property type="entry name" value="spore_YtaF"/>
    <property type="match status" value="1"/>
</dbReference>
<evidence type="ECO:0000256" key="5">
    <source>
        <dbReference type="SAM" id="Phobius"/>
    </source>
</evidence>
<evidence type="ECO:0000313" key="6">
    <source>
        <dbReference type="EMBL" id="ASN04646.1"/>
    </source>
</evidence>
<dbReference type="PANTHER" id="PTHR35529:SF2">
    <property type="entry name" value="SPORULATION PROTEIN YTAF-RELATED"/>
    <property type="match status" value="1"/>
</dbReference>
<evidence type="ECO:0000256" key="4">
    <source>
        <dbReference type="ARBA" id="ARBA00023136"/>
    </source>
</evidence>
<dbReference type="OrthoDB" id="1679205at2"/>
<dbReference type="KEGG" id="vne:CFK40_06245"/>
<evidence type="ECO:0000256" key="3">
    <source>
        <dbReference type="ARBA" id="ARBA00022989"/>
    </source>
</evidence>
<dbReference type="EMBL" id="CP022437">
    <property type="protein sequence ID" value="ASN04646.1"/>
    <property type="molecule type" value="Genomic_DNA"/>
</dbReference>
<dbReference type="Proteomes" id="UP000204391">
    <property type="component" value="Chromosome"/>
</dbReference>